<feature type="region of interest" description="Disordered" evidence="1">
    <location>
        <begin position="72"/>
        <end position="112"/>
    </location>
</feature>
<keyword evidence="3" id="KW-1185">Reference proteome</keyword>
<sequence length="112" mass="12589">MKQMSEPQTSGQLLLRLMKQIQNHRPVDSSFSGLMKQMSEPQTSGQLLLRCQNHRPVDSSFSGLMRISQQLPTTHYRPVDSSSGLVKQTSETQTSAQLLLRSDDADVRTTDQ</sequence>
<comment type="caution">
    <text evidence="2">The sequence shown here is derived from an EMBL/GenBank/DDBJ whole genome shotgun (WGS) entry which is preliminary data.</text>
</comment>
<protein>
    <submittedName>
        <fullName evidence="2">Uncharacterized protein</fullName>
    </submittedName>
</protein>
<organism evidence="2 3">
    <name type="scientific">Mugilogobius chulae</name>
    <name type="common">yellowstripe goby</name>
    <dbReference type="NCBI Taxonomy" id="88201"/>
    <lineage>
        <taxon>Eukaryota</taxon>
        <taxon>Metazoa</taxon>
        <taxon>Chordata</taxon>
        <taxon>Craniata</taxon>
        <taxon>Vertebrata</taxon>
        <taxon>Euteleostomi</taxon>
        <taxon>Actinopterygii</taxon>
        <taxon>Neopterygii</taxon>
        <taxon>Teleostei</taxon>
        <taxon>Neoteleostei</taxon>
        <taxon>Acanthomorphata</taxon>
        <taxon>Gobiaria</taxon>
        <taxon>Gobiiformes</taxon>
        <taxon>Gobioidei</taxon>
        <taxon>Gobiidae</taxon>
        <taxon>Gobionellinae</taxon>
        <taxon>Mugilogobius</taxon>
    </lineage>
</organism>
<reference evidence="3" key="1">
    <citation type="submission" date="2024-04" db="EMBL/GenBank/DDBJ databases">
        <title>Salinicola lusitanus LLJ914,a marine bacterium isolated from the Okinawa Trough.</title>
        <authorList>
            <person name="Li J."/>
        </authorList>
    </citation>
    <scope>NUCLEOTIDE SEQUENCE [LARGE SCALE GENOMIC DNA]</scope>
</reference>
<dbReference type="AlphaFoldDB" id="A0AAW0MNF8"/>
<gene>
    <name evidence="2" type="ORF">WMY93_030653</name>
</gene>
<name>A0AAW0MNF8_9GOBI</name>
<proteinExistence type="predicted"/>
<feature type="compositionally biased region" description="Polar residues" evidence="1">
    <location>
        <begin position="80"/>
        <end position="97"/>
    </location>
</feature>
<evidence type="ECO:0000313" key="3">
    <source>
        <dbReference type="Proteomes" id="UP001460270"/>
    </source>
</evidence>
<evidence type="ECO:0000313" key="2">
    <source>
        <dbReference type="EMBL" id="KAK7879726.1"/>
    </source>
</evidence>
<evidence type="ECO:0000256" key="1">
    <source>
        <dbReference type="SAM" id="MobiDB-lite"/>
    </source>
</evidence>
<dbReference type="Proteomes" id="UP001460270">
    <property type="component" value="Unassembled WGS sequence"/>
</dbReference>
<dbReference type="EMBL" id="JBBPFD010000207">
    <property type="protein sequence ID" value="KAK7879726.1"/>
    <property type="molecule type" value="Genomic_DNA"/>
</dbReference>
<feature type="compositionally biased region" description="Basic and acidic residues" evidence="1">
    <location>
        <begin position="101"/>
        <end position="112"/>
    </location>
</feature>
<accession>A0AAW0MNF8</accession>